<evidence type="ECO:0000259" key="7">
    <source>
        <dbReference type="PROSITE" id="PS51296"/>
    </source>
</evidence>
<dbReference type="SUPFAM" id="SSF50022">
    <property type="entry name" value="ISP domain"/>
    <property type="match status" value="1"/>
</dbReference>
<gene>
    <name evidence="8" type="ORF">OKJ99_33870</name>
</gene>
<proteinExistence type="inferred from homology"/>
<feature type="domain" description="Rieske" evidence="7">
    <location>
        <begin position="4"/>
        <end position="98"/>
    </location>
</feature>
<accession>A0ABU6FES8</accession>
<dbReference type="Gene3D" id="2.102.10.10">
    <property type="entry name" value="Rieske [2Fe-2S] iron-sulphur domain"/>
    <property type="match status" value="1"/>
</dbReference>
<protein>
    <submittedName>
        <fullName evidence="8">Rieske 2Fe-2S domain-containing protein</fullName>
    </submittedName>
</protein>
<dbReference type="InterPro" id="IPR036922">
    <property type="entry name" value="Rieske_2Fe-2S_sf"/>
</dbReference>
<dbReference type="InterPro" id="IPR017941">
    <property type="entry name" value="Rieske_2Fe-2S"/>
</dbReference>
<reference evidence="8 9" key="1">
    <citation type="submission" date="2022-10" db="EMBL/GenBank/DDBJ databases">
        <authorList>
            <person name="Xie J."/>
            <person name="Shen N."/>
        </authorList>
    </citation>
    <scope>NUCLEOTIDE SEQUENCE [LARGE SCALE GENOMIC DNA]</scope>
    <source>
        <strain evidence="8 9">YIM65594</strain>
    </source>
</reference>
<evidence type="ECO:0000256" key="5">
    <source>
        <dbReference type="ARBA" id="ARBA00034078"/>
    </source>
</evidence>
<evidence type="ECO:0000256" key="2">
    <source>
        <dbReference type="ARBA" id="ARBA00022723"/>
    </source>
</evidence>
<keyword evidence="2" id="KW-0479">Metal-binding</keyword>
<dbReference type="PANTHER" id="PTHR21496">
    <property type="entry name" value="FERREDOXIN-RELATED"/>
    <property type="match status" value="1"/>
</dbReference>
<comment type="caution">
    <text evidence="8">The sequence shown here is derived from an EMBL/GenBank/DDBJ whole genome shotgun (WGS) entry which is preliminary data.</text>
</comment>
<keyword evidence="1" id="KW-0001">2Fe-2S</keyword>
<keyword evidence="3" id="KW-0408">Iron</keyword>
<dbReference type="Proteomes" id="UP001354931">
    <property type="component" value="Unassembled WGS sequence"/>
</dbReference>
<name>A0ABU6FES8_9ACTN</name>
<dbReference type="RefSeq" id="WP_326021988.1">
    <property type="nucleotide sequence ID" value="NZ_JAOZYC010000164.1"/>
</dbReference>
<sequence>MSDWVDVAEFADLTRRRKKLVTVGDTRIALFHDAGEVYAFADACVHKGKALSRGTVLNGRLICPGHQWAFDLRTGRADDRDECQPGYPVRVEAGRVLVYAANSASLTAAAAALPVQE</sequence>
<dbReference type="Pfam" id="PF00355">
    <property type="entry name" value="Rieske"/>
    <property type="match status" value="1"/>
</dbReference>
<comment type="cofactor">
    <cofactor evidence="5">
        <name>[2Fe-2S] cluster</name>
        <dbReference type="ChEBI" id="CHEBI:190135"/>
    </cofactor>
</comment>
<dbReference type="EMBL" id="JAOZYC010000164">
    <property type="protein sequence ID" value="MEB8342494.1"/>
    <property type="molecule type" value="Genomic_DNA"/>
</dbReference>
<dbReference type="PANTHER" id="PTHR21496:SF0">
    <property type="entry name" value="RIESKE DOMAIN-CONTAINING PROTEIN"/>
    <property type="match status" value="1"/>
</dbReference>
<keyword evidence="9" id="KW-1185">Reference proteome</keyword>
<evidence type="ECO:0000256" key="4">
    <source>
        <dbReference type="ARBA" id="ARBA00023014"/>
    </source>
</evidence>
<evidence type="ECO:0000313" key="8">
    <source>
        <dbReference type="EMBL" id="MEB8342494.1"/>
    </source>
</evidence>
<keyword evidence="4" id="KW-0411">Iron-sulfur</keyword>
<organism evidence="8 9">
    <name type="scientific">Streptomyces endophyticus</name>
    <dbReference type="NCBI Taxonomy" id="714166"/>
    <lineage>
        <taxon>Bacteria</taxon>
        <taxon>Bacillati</taxon>
        <taxon>Actinomycetota</taxon>
        <taxon>Actinomycetes</taxon>
        <taxon>Kitasatosporales</taxon>
        <taxon>Streptomycetaceae</taxon>
        <taxon>Streptomyces</taxon>
    </lineage>
</organism>
<evidence type="ECO:0000256" key="3">
    <source>
        <dbReference type="ARBA" id="ARBA00023004"/>
    </source>
</evidence>
<evidence type="ECO:0000313" key="9">
    <source>
        <dbReference type="Proteomes" id="UP001354931"/>
    </source>
</evidence>
<dbReference type="PROSITE" id="PS51296">
    <property type="entry name" value="RIESKE"/>
    <property type="match status" value="1"/>
</dbReference>
<comment type="similarity">
    <text evidence="6">Belongs to the bacterial ring-hydroxylating dioxygenase ferredoxin component family.</text>
</comment>
<evidence type="ECO:0000256" key="6">
    <source>
        <dbReference type="ARBA" id="ARBA00038001"/>
    </source>
</evidence>
<evidence type="ECO:0000256" key="1">
    <source>
        <dbReference type="ARBA" id="ARBA00022714"/>
    </source>
</evidence>